<dbReference type="Gene3D" id="2.60.120.1000">
    <property type="match status" value="1"/>
</dbReference>
<dbReference type="Gene3D" id="2.60.120.200">
    <property type="match status" value="3"/>
</dbReference>
<dbReference type="InterPro" id="IPR000152">
    <property type="entry name" value="EGF-type_Asp/Asn_hydroxyl_site"/>
</dbReference>
<evidence type="ECO:0000256" key="7">
    <source>
        <dbReference type="PROSITE-ProRule" id="PRU00122"/>
    </source>
</evidence>
<dbReference type="Proteomes" id="UP001163046">
    <property type="component" value="Unassembled WGS sequence"/>
</dbReference>
<feature type="domain" description="Laminin G" evidence="10">
    <location>
        <begin position="651"/>
        <end position="828"/>
    </location>
</feature>
<gene>
    <name evidence="12" type="ORF">OS493_016187</name>
</gene>
<evidence type="ECO:0000256" key="6">
    <source>
        <dbReference type="PROSITE-ProRule" id="PRU00076"/>
    </source>
</evidence>
<dbReference type="PROSITE" id="PS50025">
    <property type="entry name" value="LAM_G_DOMAIN"/>
    <property type="match status" value="3"/>
</dbReference>
<evidence type="ECO:0000256" key="3">
    <source>
        <dbReference type="ARBA" id="ARBA00022989"/>
    </source>
</evidence>
<keyword evidence="13" id="KW-1185">Reference proteome</keyword>
<feature type="domain" description="Laminin G" evidence="10">
    <location>
        <begin position="444"/>
        <end position="611"/>
    </location>
</feature>
<keyword evidence="5 7" id="KW-1015">Disulfide bond</keyword>
<dbReference type="CDD" id="cd00110">
    <property type="entry name" value="LamG"/>
    <property type="match status" value="3"/>
</dbReference>
<proteinExistence type="predicted"/>
<protein>
    <submittedName>
        <fullName evidence="12">Uncharacterized protein</fullName>
    </submittedName>
</protein>
<evidence type="ECO:0000259" key="10">
    <source>
        <dbReference type="PROSITE" id="PS50025"/>
    </source>
</evidence>
<dbReference type="InterPro" id="IPR050372">
    <property type="entry name" value="Neurexin-related_CASP"/>
</dbReference>
<dbReference type="InterPro" id="IPR013320">
    <property type="entry name" value="ConA-like_dom_sf"/>
</dbReference>
<dbReference type="Gene3D" id="2.10.25.10">
    <property type="entry name" value="Laminin"/>
    <property type="match status" value="2"/>
</dbReference>
<dbReference type="SMART" id="SM00282">
    <property type="entry name" value="LamG"/>
    <property type="match status" value="3"/>
</dbReference>
<evidence type="ECO:0000259" key="11">
    <source>
        <dbReference type="PROSITE" id="PS50026"/>
    </source>
</evidence>
<reference evidence="12" key="1">
    <citation type="submission" date="2023-01" db="EMBL/GenBank/DDBJ databases">
        <title>Genome assembly of the deep-sea coral Lophelia pertusa.</title>
        <authorList>
            <person name="Herrera S."/>
            <person name="Cordes E."/>
        </authorList>
    </citation>
    <scope>NUCLEOTIDE SEQUENCE</scope>
    <source>
        <strain evidence="12">USNM1676648</strain>
        <tissue evidence="12">Polyp</tissue>
    </source>
</reference>
<comment type="caution">
    <text evidence="12">The sequence shown here is derived from an EMBL/GenBank/DDBJ whole genome shotgun (WGS) entry which is preliminary data.</text>
</comment>
<evidence type="ECO:0000313" key="13">
    <source>
        <dbReference type="Proteomes" id="UP001163046"/>
    </source>
</evidence>
<feature type="domain" description="EGF-like" evidence="11">
    <location>
        <begin position="206"/>
        <end position="243"/>
    </location>
</feature>
<evidence type="ECO:0000256" key="8">
    <source>
        <dbReference type="SAM" id="MobiDB-lite"/>
    </source>
</evidence>
<feature type="region of interest" description="Disordered" evidence="8">
    <location>
        <begin position="830"/>
        <end position="876"/>
    </location>
</feature>
<feature type="transmembrane region" description="Helical" evidence="9">
    <location>
        <begin position="883"/>
        <end position="907"/>
    </location>
</feature>
<dbReference type="PROSITE" id="PS00010">
    <property type="entry name" value="ASX_HYDROXYL"/>
    <property type="match status" value="1"/>
</dbReference>
<organism evidence="12 13">
    <name type="scientific">Desmophyllum pertusum</name>
    <dbReference type="NCBI Taxonomy" id="174260"/>
    <lineage>
        <taxon>Eukaryota</taxon>
        <taxon>Metazoa</taxon>
        <taxon>Cnidaria</taxon>
        <taxon>Anthozoa</taxon>
        <taxon>Hexacorallia</taxon>
        <taxon>Scleractinia</taxon>
        <taxon>Caryophylliina</taxon>
        <taxon>Caryophylliidae</taxon>
        <taxon>Desmophyllum</taxon>
    </lineage>
</organism>
<feature type="disulfide bond" evidence="7">
    <location>
        <begin position="584"/>
        <end position="611"/>
    </location>
</feature>
<dbReference type="GO" id="GO:0016020">
    <property type="term" value="C:membrane"/>
    <property type="evidence" value="ECO:0007669"/>
    <property type="project" value="UniProtKB-SubCell"/>
</dbReference>
<dbReference type="SMART" id="SM00294">
    <property type="entry name" value="4.1m"/>
    <property type="match status" value="1"/>
</dbReference>
<keyword evidence="6" id="KW-0245">EGF-like domain</keyword>
<feature type="domain" description="Laminin G" evidence="10">
    <location>
        <begin position="45"/>
        <end position="204"/>
    </location>
</feature>
<sequence>MGCLTNVEFTPKNQNDLMIKFLDKGVADAVNVNMDKECPSLSTFEPYTFSRQDSSFTFAVVKKDAMTGSFKFRTYKKVGEVLKQTNGDNGFLISYRERYMALKVTIGGKDTVVSLSYTENEPKVNSGNWHVVEFSIGASSFSLTVDTKAPVTKAPAVAFPSDFFSAEAVAGGFTGCMRDLTINAQDKKPVKGVSNIKNVETESCNITDLCIFSPCLHKGGCSQDGKSFECDCTGVGYKGPVCQQPEFLSNCEQLKKKLVTGGNRNPSDRNYTLDIDGPGPIKASSKIYCNMTADPAITGVYSQHQGIKIITNNNEIAKALAMNSGNCKQYIEFGCKNAKLLNAGGGDKTGYWVSADGVYQKYWGGAPPNSESCACGVDKTCDPDKSLKCNCDARQNIWTKDAGLLTATADLPVTQVVFHDVNPLKSSEANFTVGNLYCSGNISNTATFVNEDGMIRLSKWPEPSAGVISLFFKTPYPRGTILYNGNLMKDYFWLEIVNDTSISLKYNIGNGQQRIELSLPDNKKMTVGSHKVVIYRNMMEWVLELDTVKGVNKNPLFLKKDLDLENDLYVGGYPYEVEKGLVGCIRGLTINGVVINLNKKAANAEYVRGGCGAACEKHHCKLGGKCVDNYNVYKCDCSLTPFYGFFCSLDKGASFSEPKSQLTYTFPTAATVPGVDIVVGFKAKSEDSCGGDIIRITSKTDNDFFLLSLNPSNKKLKFSYRGFGGDGSFEIDPPVSSFCDGNRHTFALSRRNDQVNYTVDGISKLPFKQDRLGTPFKSMEKLMIGKEGSTGFKGCITGVKVTRVDFGKTYPTVEPIKTCLYDGVTEGCSASGLSSDSKTKCGEEPEVPEEAPTARVVGTRAPGSTGPPADPTAGQRKEDNKTAIIVIVVLILVLLLVVLVIVIYWYWARHKGEYHTHEDDDELKSADPYIDMTTPKKTLGEETEKKKEWYI</sequence>
<dbReference type="EMBL" id="MU825404">
    <property type="protein sequence ID" value="KAJ7391891.1"/>
    <property type="molecule type" value="Genomic_DNA"/>
</dbReference>
<dbReference type="PANTHER" id="PTHR15036:SF49">
    <property type="entry name" value="AXOTACTIN"/>
    <property type="match status" value="1"/>
</dbReference>
<keyword evidence="4 9" id="KW-0472">Membrane</keyword>
<dbReference type="InterPro" id="IPR001791">
    <property type="entry name" value="Laminin_G"/>
</dbReference>
<dbReference type="PROSITE" id="PS50026">
    <property type="entry name" value="EGF_3"/>
    <property type="match status" value="2"/>
</dbReference>
<feature type="domain" description="EGF-like" evidence="11">
    <location>
        <begin position="612"/>
        <end position="648"/>
    </location>
</feature>
<dbReference type="PANTHER" id="PTHR15036">
    <property type="entry name" value="PIKACHURIN-LIKE PROTEIN"/>
    <property type="match status" value="1"/>
</dbReference>
<dbReference type="InterPro" id="IPR003585">
    <property type="entry name" value="Neurexin-like"/>
</dbReference>
<accession>A0A9X0A1T2</accession>
<evidence type="ECO:0000256" key="4">
    <source>
        <dbReference type="ARBA" id="ARBA00023136"/>
    </source>
</evidence>
<keyword evidence="3 9" id="KW-1133">Transmembrane helix</keyword>
<evidence type="ECO:0000256" key="9">
    <source>
        <dbReference type="SAM" id="Phobius"/>
    </source>
</evidence>
<dbReference type="AlphaFoldDB" id="A0A9X0A1T2"/>
<comment type="subcellular location">
    <subcellularLocation>
        <location evidence="1">Membrane</location>
        <topology evidence="1">Single-pass membrane protein</topology>
    </subcellularLocation>
</comment>
<dbReference type="SMART" id="SM00181">
    <property type="entry name" value="EGF"/>
    <property type="match status" value="2"/>
</dbReference>
<dbReference type="Pfam" id="PF02210">
    <property type="entry name" value="Laminin_G_2"/>
    <property type="match status" value="3"/>
</dbReference>
<name>A0A9X0A1T2_9CNID</name>
<dbReference type="OrthoDB" id="26719at2759"/>
<keyword evidence="2 9" id="KW-0812">Transmembrane</keyword>
<dbReference type="InterPro" id="IPR000742">
    <property type="entry name" value="EGF"/>
</dbReference>
<evidence type="ECO:0000256" key="1">
    <source>
        <dbReference type="ARBA" id="ARBA00004167"/>
    </source>
</evidence>
<feature type="region of interest" description="Disordered" evidence="8">
    <location>
        <begin position="917"/>
        <end position="951"/>
    </location>
</feature>
<evidence type="ECO:0000256" key="5">
    <source>
        <dbReference type="ARBA" id="ARBA00023157"/>
    </source>
</evidence>
<dbReference type="SUPFAM" id="SSF49899">
    <property type="entry name" value="Concanavalin A-like lectins/glucanases"/>
    <property type="match status" value="3"/>
</dbReference>
<evidence type="ECO:0000313" key="12">
    <source>
        <dbReference type="EMBL" id="KAJ7391891.1"/>
    </source>
</evidence>
<evidence type="ECO:0000256" key="2">
    <source>
        <dbReference type="ARBA" id="ARBA00022692"/>
    </source>
</evidence>
<feature type="compositionally biased region" description="Basic and acidic residues" evidence="8">
    <location>
        <begin position="938"/>
        <end position="951"/>
    </location>
</feature>
<comment type="caution">
    <text evidence="6">Lacks conserved residue(s) required for the propagation of feature annotation.</text>
</comment>